<proteinExistence type="predicted"/>
<accession>A0A7X6LAC8</accession>
<dbReference type="RefSeq" id="WP_157114269.1">
    <property type="nucleotide sequence ID" value="NZ_JAAXOS010000021.1"/>
</dbReference>
<evidence type="ECO:0000313" key="1">
    <source>
        <dbReference type="EMBL" id="NKY30807.1"/>
    </source>
</evidence>
<gene>
    <name evidence="1" type="ORF">HGB38_32045</name>
</gene>
<name>A0A7X6LAC8_9NOCA</name>
<dbReference type="Proteomes" id="UP000540698">
    <property type="component" value="Unassembled WGS sequence"/>
</dbReference>
<organism evidence="1 2">
    <name type="scientific">Nocardia gamkensis</name>
    <dbReference type="NCBI Taxonomy" id="352869"/>
    <lineage>
        <taxon>Bacteria</taxon>
        <taxon>Bacillati</taxon>
        <taxon>Actinomycetota</taxon>
        <taxon>Actinomycetes</taxon>
        <taxon>Mycobacteriales</taxon>
        <taxon>Nocardiaceae</taxon>
        <taxon>Nocardia</taxon>
    </lineage>
</organism>
<evidence type="ECO:0000313" key="2">
    <source>
        <dbReference type="Proteomes" id="UP000540698"/>
    </source>
</evidence>
<comment type="caution">
    <text evidence="1">The sequence shown here is derived from an EMBL/GenBank/DDBJ whole genome shotgun (WGS) entry which is preliminary data.</text>
</comment>
<sequence>MSEQTRGNVITLRGRAAEPLRPPRLTFARRCVWCGELDCQHPDCVALHEVSVWAVCRQCDGTGLAFSGPQGCTCAFGLIHVAPAVQRVLYTTRRGEVVTEQGHWSSYNDRTYYAFQHPEHEVKRVSAAVPDSDQAKRVTAADPLDMSTGQVAL</sequence>
<protein>
    <submittedName>
        <fullName evidence="1">Uncharacterized protein</fullName>
    </submittedName>
</protein>
<dbReference type="AlphaFoldDB" id="A0A7X6LAC8"/>
<dbReference type="EMBL" id="JAAXOS010000021">
    <property type="protein sequence ID" value="NKY30807.1"/>
    <property type="molecule type" value="Genomic_DNA"/>
</dbReference>
<reference evidence="1 2" key="1">
    <citation type="submission" date="2020-04" db="EMBL/GenBank/DDBJ databases">
        <title>MicrobeNet Type strains.</title>
        <authorList>
            <person name="Nicholson A.C."/>
        </authorList>
    </citation>
    <scope>NUCLEOTIDE SEQUENCE [LARGE SCALE GENOMIC DNA]</scope>
    <source>
        <strain evidence="1 2">DSM 44956</strain>
    </source>
</reference>
<keyword evidence="2" id="KW-1185">Reference proteome</keyword>